<comment type="caution">
    <text evidence="2">The sequence shown here is derived from an EMBL/GenBank/DDBJ whole genome shotgun (WGS) entry which is preliminary data.</text>
</comment>
<protein>
    <submittedName>
        <fullName evidence="2">Uncharacterized protein</fullName>
    </submittedName>
</protein>
<gene>
    <name evidence="2" type="ORF">QVD17_33847</name>
</gene>
<proteinExistence type="predicted"/>
<organism evidence="2 3">
    <name type="scientific">Tagetes erecta</name>
    <name type="common">African marigold</name>
    <dbReference type="NCBI Taxonomy" id="13708"/>
    <lineage>
        <taxon>Eukaryota</taxon>
        <taxon>Viridiplantae</taxon>
        <taxon>Streptophyta</taxon>
        <taxon>Embryophyta</taxon>
        <taxon>Tracheophyta</taxon>
        <taxon>Spermatophyta</taxon>
        <taxon>Magnoliopsida</taxon>
        <taxon>eudicotyledons</taxon>
        <taxon>Gunneridae</taxon>
        <taxon>Pentapetalae</taxon>
        <taxon>asterids</taxon>
        <taxon>campanulids</taxon>
        <taxon>Asterales</taxon>
        <taxon>Asteraceae</taxon>
        <taxon>Asteroideae</taxon>
        <taxon>Heliantheae alliance</taxon>
        <taxon>Tageteae</taxon>
        <taxon>Tagetes</taxon>
    </lineage>
</organism>
<keyword evidence="1" id="KW-0472">Membrane</keyword>
<accession>A0AAD8JZX5</accession>
<name>A0AAD8JZX5_TARER</name>
<dbReference type="AlphaFoldDB" id="A0AAD8JZX5"/>
<feature type="transmembrane region" description="Helical" evidence="1">
    <location>
        <begin position="45"/>
        <end position="66"/>
    </location>
</feature>
<keyword evidence="1" id="KW-0812">Transmembrane</keyword>
<dbReference type="EMBL" id="JAUHHV010000009">
    <property type="protein sequence ID" value="KAK1412521.1"/>
    <property type="molecule type" value="Genomic_DNA"/>
</dbReference>
<dbReference type="Proteomes" id="UP001229421">
    <property type="component" value="Unassembled WGS sequence"/>
</dbReference>
<evidence type="ECO:0000256" key="1">
    <source>
        <dbReference type="SAM" id="Phobius"/>
    </source>
</evidence>
<keyword evidence="3" id="KW-1185">Reference proteome</keyword>
<reference evidence="2" key="1">
    <citation type="journal article" date="2023" name="bioRxiv">
        <title>Improved chromosome-level genome assembly for marigold (Tagetes erecta).</title>
        <authorList>
            <person name="Jiang F."/>
            <person name="Yuan L."/>
            <person name="Wang S."/>
            <person name="Wang H."/>
            <person name="Xu D."/>
            <person name="Wang A."/>
            <person name="Fan W."/>
        </authorList>
    </citation>
    <scope>NUCLEOTIDE SEQUENCE</scope>
    <source>
        <strain evidence="2">WSJ</strain>
        <tissue evidence="2">Leaf</tissue>
    </source>
</reference>
<evidence type="ECO:0000313" key="3">
    <source>
        <dbReference type="Proteomes" id="UP001229421"/>
    </source>
</evidence>
<evidence type="ECO:0000313" key="2">
    <source>
        <dbReference type="EMBL" id="KAK1412521.1"/>
    </source>
</evidence>
<sequence length="77" mass="8624">MQQHKWSQPKASRFLLAFRVLQSPNIVSTRKALLGPSSIFLNQLLPLTFLLYGLLLCTSIVVLQLATCNCEGGFLKF</sequence>
<keyword evidence="1" id="KW-1133">Transmembrane helix</keyword>